<gene>
    <name evidence="2" type="ORF">EAT49_13365</name>
</gene>
<keyword evidence="1" id="KW-0472">Membrane</keyword>
<dbReference type="OrthoDB" id="7876207at2"/>
<evidence type="ECO:0000313" key="2">
    <source>
        <dbReference type="EMBL" id="ROU00238.1"/>
    </source>
</evidence>
<proteinExistence type="predicted"/>
<dbReference type="RefSeq" id="WP_148078738.1">
    <property type="nucleotide sequence ID" value="NZ_ML119086.1"/>
</dbReference>
<dbReference type="Proteomes" id="UP000268016">
    <property type="component" value="Unassembled WGS sequence"/>
</dbReference>
<comment type="caution">
    <text evidence="2">The sequence shown here is derived from an EMBL/GenBank/DDBJ whole genome shotgun (WGS) entry which is preliminary data.</text>
</comment>
<dbReference type="AlphaFoldDB" id="A0A3N2QYP3"/>
<keyword evidence="3" id="KW-1185">Reference proteome</keyword>
<feature type="transmembrane region" description="Helical" evidence="1">
    <location>
        <begin position="20"/>
        <end position="38"/>
    </location>
</feature>
<evidence type="ECO:0008006" key="4">
    <source>
        <dbReference type="Google" id="ProtNLM"/>
    </source>
</evidence>
<protein>
    <recommendedName>
        <fullName evidence="4">Pilus assembly protein</fullName>
    </recommendedName>
</protein>
<evidence type="ECO:0000256" key="1">
    <source>
        <dbReference type="SAM" id="Phobius"/>
    </source>
</evidence>
<evidence type="ECO:0000313" key="3">
    <source>
        <dbReference type="Proteomes" id="UP000268016"/>
    </source>
</evidence>
<sequence length="189" mass="21208">MWHRLKVFRSSESGSQSVEAVIILPLLFWAVTATLVYFDAFRSRNDAARATFTVTDLISRETGPVDAAYLRGVQHVIGQLSGSATDPRVRVTLLRCVADCDDEARRELEVVWSRARGGLPEIRQDQTAQDGLRARIPAMSQASSVIMVESEIDWVPWFNVGLQARPLASTVVMRPRFSPQICWETCERS</sequence>
<name>A0A3N2QYP3_9RHOB</name>
<accession>A0A3N2QYP3</accession>
<keyword evidence="1" id="KW-1133">Transmembrane helix</keyword>
<dbReference type="EMBL" id="RDRB01000006">
    <property type="protein sequence ID" value="ROU00238.1"/>
    <property type="molecule type" value="Genomic_DNA"/>
</dbReference>
<reference evidence="2 3" key="1">
    <citation type="submission" date="2018-10" db="EMBL/GenBank/DDBJ databases">
        <title>Histidinibacterium lentulum gen. nov., sp. nov., a marine bacterium from the culture broth of Picochlorum sp. 122.</title>
        <authorList>
            <person name="Wang G."/>
        </authorList>
    </citation>
    <scope>NUCLEOTIDE SEQUENCE [LARGE SCALE GENOMIC DNA]</scope>
    <source>
        <strain evidence="2 3">B17</strain>
    </source>
</reference>
<keyword evidence="1" id="KW-0812">Transmembrane</keyword>
<organism evidence="2 3">
    <name type="scientific">Histidinibacterium lentulum</name>
    <dbReference type="NCBI Taxonomy" id="2480588"/>
    <lineage>
        <taxon>Bacteria</taxon>
        <taxon>Pseudomonadati</taxon>
        <taxon>Pseudomonadota</taxon>
        <taxon>Alphaproteobacteria</taxon>
        <taxon>Rhodobacterales</taxon>
        <taxon>Paracoccaceae</taxon>
        <taxon>Histidinibacterium</taxon>
    </lineage>
</organism>